<dbReference type="PANTHER" id="PTHR30055">
    <property type="entry name" value="HTH-TYPE TRANSCRIPTIONAL REGULATOR RUTR"/>
    <property type="match status" value="1"/>
</dbReference>
<accession>A0A7Y9LVT1</accession>
<dbReference type="GO" id="GO:0000976">
    <property type="term" value="F:transcription cis-regulatory region binding"/>
    <property type="evidence" value="ECO:0007669"/>
    <property type="project" value="TreeGrafter"/>
</dbReference>
<dbReference type="InterPro" id="IPR023772">
    <property type="entry name" value="DNA-bd_HTH_TetR-type_CS"/>
</dbReference>
<dbReference type="EMBL" id="JACBYQ010000002">
    <property type="protein sequence ID" value="NYE96533.1"/>
    <property type="molecule type" value="Genomic_DNA"/>
</dbReference>
<reference evidence="6 7" key="1">
    <citation type="submission" date="2020-07" db="EMBL/GenBank/DDBJ databases">
        <title>Sequencing the genomes of 1000 actinobacteria strains.</title>
        <authorList>
            <person name="Klenk H.-P."/>
        </authorList>
    </citation>
    <scope>NUCLEOTIDE SEQUENCE [LARGE SCALE GENOMIC DNA]</scope>
    <source>
        <strain evidence="6 7">DSM 102047</strain>
    </source>
</reference>
<sequence length="231" mass="25963">MIDSAIISPDELKVNEPSLRERKKQATRAAIVATARELTLEHGFNGFTLEQLCERVGVSRRTLFNYFGSKEDAVLGWDGLDFPEDLQAEFIAPGKNTSATQGALTPTLLEDLLQMIISTTNRSPETLEQHRQLHQVILSEPQFLLKARESFEKRERQILELVAKRENANADDPRIQMAVTLVGAIMHKATEESFRANPANGDEEATQIMHRYLHAAKNLIENSQLENKGSL</sequence>
<evidence type="ECO:0000256" key="2">
    <source>
        <dbReference type="ARBA" id="ARBA00023125"/>
    </source>
</evidence>
<dbReference type="Pfam" id="PF17754">
    <property type="entry name" value="TetR_C_14"/>
    <property type="match status" value="1"/>
</dbReference>
<keyword evidence="7" id="KW-1185">Reference proteome</keyword>
<evidence type="ECO:0000259" key="5">
    <source>
        <dbReference type="PROSITE" id="PS50977"/>
    </source>
</evidence>
<dbReference type="PROSITE" id="PS01081">
    <property type="entry name" value="HTH_TETR_1"/>
    <property type="match status" value="1"/>
</dbReference>
<dbReference type="InterPro" id="IPR009057">
    <property type="entry name" value="Homeodomain-like_sf"/>
</dbReference>
<evidence type="ECO:0000256" key="3">
    <source>
        <dbReference type="ARBA" id="ARBA00023163"/>
    </source>
</evidence>
<dbReference type="PANTHER" id="PTHR30055:SF234">
    <property type="entry name" value="HTH-TYPE TRANSCRIPTIONAL REGULATOR BETI"/>
    <property type="match status" value="1"/>
</dbReference>
<dbReference type="Pfam" id="PF00440">
    <property type="entry name" value="TetR_N"/>
    <property type="match status" value="1"/>
</dbReference>
<name>A0A7Y9LVT1_9MICC</name>
<evidence type="ECO:0000256" key="4">
    <source>
        <dbReference type="PROSITE-ProRule" id="PRU00335"/>
    </source>
</evidence>
<dbReference type="PRINTS" id="PR00455">
    <property type="entry name" value="HTHTETR"/>
</dbReference>
<gene>
    <name evidence="6" type="ORF">FHU41_002783</name>
</gene>
<evidence type="ECO:0000256" key="1">
    <source>
        <dbReference type="ARBA" id="ARBA00023015"/>
    </source>
</evidence>
<comment type="caution">
    <text evidence="6">The sequence shown here is derived from an EMBL/GenBank/DDBJ whole genome shotgun (WGS) entry which is preliminary data.</text>
</comment>
<organism evidence="6 7">
    <name type="scientific">Psychromicrobium silvestre</name>
    <dbReference type="NCBI Taxonomy" id="1645614"/>
    <lineage>
        <taxon>Bacteria</taxon>
        <taxon>Bacillati</taxon>
        <taxon>Actinomycetota</taxon>
        <taxon>Actinomycetes</taxon>
        <taxon>Micrococcales</taxon>
        <taxon>Micrococcaceae</taxon>
        <taxon>Psychromicrobium</taxon>
    </lineage>
</organism>
<evidence type="ECO:0000313" key="7">
    <source>
        <dbReference type="Proteomes" id="UP000521748"/>
    </source>
</evidence>
<keyword evidence="1" id="KW-0805">Transcription regulation</keyword>
<dbReference type="InterPro" id="IPR050109">
    <property type="entry name" value="HTH-type_TetR-like_transc_reg"/>
</dbReference>
<keyword evidence="2 4" id="KW-0238">DNA-binding</keyword>
<feature type="domain" description="HTH tetR-type" evidence="5">
    <location>
        <begin position="25"/>
        <end position="85"/>
    </location>
</feature>
<dbReference type="Proteomes" id="UP000521748">
    <property type="component" value="Unassembled WGS sequence"/>
</dbReference>
<dbReference type="InterPro" id="IPR041347">
    <property type="entry name" value="MftR_C"/>
</dbReference>
<dbReference type="RefSeq" id="WP_179390178.1">
    <property type="nucleotide sequence ID" value="NZ_JACBYQ010000002.1"/>
</dbReference>
<dbReference type="AlphaFoldDB" id="A0A7Y9LVT1"/>
<evidence type="ECO:0000313" key="6">
    <source>
        <dbReference type="EMBL" id="NYE96533.1"/>
    </source>
</evidence>
<dbReference type="PROSITE" id="PS50977">
    <property type="entry name" value="HTH_TETR_2"/>
    <property type="match status" value="1"/>
</dbReference>
<protein>
    <submittedName>
        <fullName evidence="6">AcrR family transcriptional regulator</fullName>
    </submittedName>
</protein>
<dbReference type="Gene3D" id="1.10.357.10">
    <property type="entry name" value="Tetracycline Repressor, domain 2"/>
    <property type="match status" value="1"/>
</dbReference>
<dbReference type="InterPro" id="IPR001647">
    <property type="entry name" value="HTH_TetR"/>
</dbReference>
<proteinExistence type="predicted"/>
<keyword evidence="3" id="KW-0804">Transcription</keyword>
<dbReference type="GO" id="GO:0003700">
    <property type="term" value="F:DNA-binding transcription factor activity"/>
    <property type="evidence" value="ECO:0007669"/>
    <property type="project" value="TreeGrafter"/>
</dbReference>
<feature type="DNA-binding region" description="H-T-H motif" evidence="4">
    <location>
        <begin position="48"/>
        <end position="67"/>
    </location>
</feature>
<dbReference type="SUPFAM" id="SSF46689">
    <property type="entry name" value="Homeodomain-like"/>
    <property type="match status" value="1"/>
</dbReference>